<feature type="domain" description="PTS EIIB type-1" evidence="13">
    <location>
        <begin position="401"/>
        <end position="484"/>
    </location>
</feature>
<feature type="transmembrane region" description="Helical" evidence="12">
    <location>
        <begin position="280"/>
        <end position="297"/>
    </location>
</feature>
<feature type="active site" description="Phosphocysteine intermediate; for EIIB activity" evidence="11">
    <location>
        <position position="423"/>
    </location>
</feature>
<dbReference type="Pfam" id="PF00367">
    <property type="entry name" value="PTS_EIIB"/>
    <property type="match status" value="2"/>
</dbReference>
<feature type="domain" description="PTS EIIC type-1" evidence="14">
    <location>
        <begin position="21"/>
        <end position="389"/>
    </location>
</feature>
<keyword evidence="4" id="KW-0762">Sugar transport</keyword>
<dbReference type="InterPro" id="IPR018113">
    <property type="entry name" value="PTrfase_EIIB_Cys"/>
</dbReference>
<dbReference type="SUPFAM" id="SSF55604">
    <property type="entry name" value="Glucose permease domain IIB"/>
    <property type="match status" value="2"/>
</dbReference>
<dbReference type="InterPro" id="IPR013013">
    <property type="entry name" value="PTS_EIIC_1"/>
</dbReference>
<dbReference type="CDD" id="cd00212">
    <property type="entry name" value="PTS_IIB_glc"/>
    <property type="match status" value="1"/>
</dbReference>
<evidence type="ECO:0000256" key="1">
    <source>
        <dbReference type="ARBA" id="ARBA00004651"/>
    </source>
</evidence>
<accession>A0A3M5V485</accession>
<gene>
    <name evidence="15" type="ORF">ALP29_05235</name>
</gene>
<evidence type="ECO:0000256" key="7">
    <source>
        <dbReference type="ARBA" id="ARBA00022692"/>
    </source>
</evidence>
<evidence type="ECO:0000256" key="4">
    <source>
        <dbReference type="ARBA" id="ARBA00022597"/>
    </source>
</evidence>
<keyword evidence="5" id="KW-0808">Transferase</keyword>
<feature type="domain" description="PTS EIIB type-1" evidence="13">
    <location>
        <begin position="500"/>
        <end position="583"/>
    </location>
</feature>
<comment type="subcellular location">
    <subcellularLocation>
        <location evidence="1">Cell membrane</location>
        <topology evidence="1">Multi-pass membrane protein</topology>
    </subcellularLocation>
</comment>
<dbReference type="InterPro" id="IPR001996">
    <property type="entry name" value="PTS_IIB_1"/>
</dbReference>
<evidence type="ECO:0000256" key="11">
    <source>
        <dbReference type="PROSITE-ProRule" id="PRU00421"/>
    </source>
</evidence>
<dbReference type="InterPro" id="IPR003352">
    <property type="entry name" value="PTS_EIIC"/>
</dbReference>
<reference evidence="15 16" key="1">
    <citation type="submission" date="2018-08" db="EMBL/GenBank/DDBJ databases">
        <title>Recombination of ecologically and evolutionarily significant loci maintains genetic cohesion in the Pseudomonas syringae species complex.</title>
        <authorList>
            <person name="Dillon M."/>
            <person name="Thakur S."/>
            <person name="Almeida R.N.D."/>
            <person name="Weir B.S."/>
            <person name="Guttman D.S."/>
        </authorList>
    </citation>
    <scope>NUCLEOTIDE SEQUENCE [LARGE SCALE GENOMIC DNA]</scope>
    <source>
        <strain evidence="15 16">ICMP 14479</strain>
    </source>
</reference>
<dbReference type="GO" id="GO:0015764">
    <property type="term" value="P:N-acetylglucosamine transport"/>
    <property type="evidence" value="ECO:0007669"/>
    <property type="project" value="TreeGrafter"/>
</dbReference>
<keyword evidence="9 12" id="KW-1133">Transmembrane helix</keyword>
<feature type="transmembrane region" description="Helical" evidence="12">
    <location>
        <begin position="68"/>
        <end position="85"/>
    </location>
</feature>
<dbReference type="InterPro" id="IPR010974">
    <property type="entry name" value="PTS_IIBC_nag"/>
</dbReference>
<keyword evidence="8" id="KW-0418">Kinase</keyword>
<organism evidence="15 16">
    <name type="scientific">Pseudomonas syringae pv. avii</name>
    <dbReference type="NCBI Taxonomy" id="663959"/>
    <lineage>
        <taxon>Bacteria</taxon>
        <taxon>Pseudomonadati</taxon>
        <taxon>Pseudomonadota</taxon>
        <taxon>Gammaproteobacteria</taxon>
        <taxon>Pseudomonadales</taxon>
        <taxon>Pseudomonadaceae</taxon>
        <taxon>Pseudomonas</taxon>
        <taxon>Pseudomonas syringae</taxon>
    </lineage>
</organism>
<sequence>MSTPLAAELKTTRIGRHAMYQHFIEGLQRLGRALMLPIAILPIAGLLLRLGDTDLLNIAVMHDAGQAIFANLALIFAIGIAVGFARDNNGTAGLAGAIGYLVMISTLKVMDTSINMGMLAGIASGLMAGALYNRFKDIKLPEYLAFFGGRRFVPIVTGFSAVGLGVIFGLIWPPIQHGINSFGVLLMESGSLGAFVFGVFNRLLIVTGLHHILNNMAWFVFGTFTDPTTGAVVTGDLTRYFAGDPKGGQFMTGMFPVMLFGLPAACLAMYRNALPERRKVMGGIFLSMALTSFLTGVTEPIEFAFMFLAPFLYLLHALLTGLSMAVTNMLNIHLGFTFSGGFIDMVLGWGKSTNGWLVVPVGLAYSVIYYTVFSYCIRRFNLKTPGREDTQVVQAEAMSDNQRATAYIQALGGAQNLLSVGACTTRLRLDMVDRNKAVDAELKALGAMAVVRPGNGGSLQVVVGPMADSIADEIRLAMPGFVAATPVAVAPVDKPVAVNVHEAEKWLNALGGRENVRQLEAVAMTRLRVELGDDSVLSEADLTALGCKGVSQLDSGVWHLLIGDKALGLGEALERLVTRPINA</sequence>
<feature type="transmembrane region" description="Helical" evidence="12">
    <location>
        <begin position="253"/>
        <end position="273"/>
    </location>
</feature>
<dbReference type="Pfam" id="PF02378">
    <property type="entry name" value="PTS_EIIC"/>
    <property type="match status" value="1"/>
</dbReference>
<dbReference type="PROSITE" id="PS01035">
    <property type="entry name" value="PTS_EIIB_TYPE_1_CYS"/>
    <property type="match status" value="1"/>
</dbReference>
<dbReference type="GO" id="GO:0005886">
    <property type="term" value="C:plasma membrane"/>
    <property type="evidence" value="ECO:0007669"/>
    <property type="project" value="UniProtKB-SubCell"/>
</dbReference>
<feature type="transmembrane region" description="Helical" evidence="12">
    <location>
        <begin position="356"/>
        <end position="377"/>
    </location>
</feature>
<name>A0A3M5V485_PSESX</name>
<dbReference type="InterPro" id="IPR036878">
    <property type="entry name" value="Glu_permease_IIB"/>
</dbReference>
<dbReference type="GO" id="GO:0015572">
    <property type="term" value="F:N-acetylglucosamine transmembrane transporter activity"/>
    <property type="evidence" value="ECO:0007669"/>
    <property type="project" value="InterPro"/>
</dbReference>
<dbReference type="InterPro" id="IPR050429">
    <property type="entry name" value="PTS_Glucose_EIICBA"/>
</dbReference>
<dbReference type="EMBL" id="RBUA01000969">
    <property type="protein sequence ID" value="RMU52448.1"/>
    <property type="molecule type" value="Genomic_DNA"/>
</dbReference>
<evidence type="ECO:0000256" key="6">
    <source>
        <dbReference type="ARBA" id="ARBA00022683"/>
    </source>
</evidence>
<dbReference type="NCBIfam" id="TIGR01998">
    <property type="entry name" value="PTS-II-BC-nag"/>
    <property type="match status" value="1"/>
</dbReference>
<dbReference type="GO" id="GO:0016301">
    <property type="term" value="F:kinase activity"/>
    <property type="evidence" value="ECO:0007669"/>
    <property type="project" value="UniProtKB-KW"/>
</dbReference>
<evidence type="ECO:0000259" key="14">
    <source>
        <dbReference type="PROSITE" id="PS51103"/>
    </source>
</evidence>
<evidence type="ECO:0000313" key="16">
    <source>
        <dbReference type="Proteomes" id="UP000280395"/>
    </source>
</evidence>
<evidence type="ECO:0000256" key="3">
    <source>
        <dbReference type="ARBA" id="ARBA00022475"/>
    </source>
</evidence>
<dbReference type="PROSITE" id="PS51103">
    <property type="entry name" value="PTS_EIIC_TYPE_1"/>
    <property type="match status" value="1"/>
</dbReference>
<evidence type="ECO:0000256" key="12">
    <source>
        <dbReference type="SAM" id="Phobius"/>
    </source>
</evidence>
<keyword evidence="2" id="KW-0813">Transport</keyword>
<evidence type="ECO:0000256" key="2">
    <source>
        <dbReference type="ARBA" id="ARBA00022448"/>
    </source>
</evidence>
<proteinExistence type="predicted"/>
<dbReference type="GO" id="GO:0090563">
    <property type="term" value="F:protein-phosphocysteine-sugar phosphotransferase activity"/>
    <property type="evidence" value="ECO:0007669"/>
    <property type="project" value="TreeGrafter"/>
</dbReference>
<keyword evidence="6" id="KW-0598">Phosphotransferase system</keyword>
<feature type="transmembrane region" description="Helical" evidence="12">
    <location>
        <begin position="212"/>
        <end position="233"/>
    </location>
</feature>
<feature type="transmembrane region" description="Helical" evidence="12">
    <location>
        <begin position="92"/>
        <end position="110"/>
    </location>
</feature>
<dbReference type="PANTHER" id="PTHR30009">
    <property type="entry name" value="CYTOCHROME C-TYPE SYNTHESIS PROTEIN AND PTS TRANSMEMBRANE COMPONENT"/>
    <property type="match status" value="1"/>
</dbReference>
<feature type="transmembrane region" description="Helical" evidence="12">
    <location>
        <begin position="178"/>
        <end position="200"/>
    </location>
</feature>
<dbReference type="Proteomes" id="UP000280395">
    <property type="component" value="Unassembled WGS sequence"/>
</dbReference>
<evidence type="ECO:0000256" key="8">
    <source>
        <dbReference type="ARBA" id="ARBA00022777"/>
    </source>
</evidence>
<feature type="transmembrane region" description="Helical" evidence="12">
    <location>
        <begin position="30"/>
        <end position="48"/>
    </location>
</feature>
<evidence type="ECO:0000313" key="15">
    <source>
        <dbReference type="EMBL" id="RMU52448.1"/>
    </source>
</evidence>
<dbReference type="PROSITE" id="PS51098">
    <property type="entry name" value="PTS_EIIB_TYPE_1"/>
    <property type="match status" value="2"/>
</dbReference>
<comment type="caution">
    <text evidence="15">The sequence shown here is derived from an EMBL/GenBank/DDBJ whole genome shotgun (WGS) entry which is preliminary data.</text>
</comment>
<dbReference type="GO" id="GO:0019866">
    <property type="term" value="C:organelle inner membrane"/>
    <property type="evidence" value="ECO:0007669"/>
    <property type="project" value="InterPro"/>
</dbReference>
<comment type="caution">
    <text evidence="11">Lacks conserved residue(s) required for the propagation of feature annotation.</text>
</comment>
<keyword evidence="10 12" id="KW-0472">Membrane</keyword>
<evidence type="ECO:0000256" key="5">
    <source>
        <dbReference type="ARBA" id="ARBA00022679"/>
    </source>
</evidence>
<evidence type="ECO:0000259" key="13">
    <source>
        <dbReference type="PROSITE" id="PS51098"/>
    </source>
</evidence>
<dbReference type="AlphaFoldDB" id="A0A3M5V485"/>
<dbReference type="PANTHER" id="PTHR30009:SF4">
    <property type="entry name" value="PTS SYSTEM N-ACETYLGLUCOSAMINE-SPECIFIC EIICBA COMPONENT"/>
    <property type="match status" value="1"/>
</dbReference>
<evidence type="ECO:0008006" key="17">
    <source>
        <dbReference type="Google" id="ProtNLM"/>
    </source>
</evidence>
<protein>
    <recommendedName>
        <fullName evidence="17">PTS N-acetyl-D-glucosamine transporter</fullName>
    </recommendedName>
</protein>
<dbReference type="GO" id="GO:0009401">
    <property type="term" value="P:phosphoenolpyruvate-dependent sugar phosphotransferase system"/>
    <property type="evidence" value="ECO:0007669"/>
    <property type="project" value="UniProtKB-KW"/>
</dbReference>
<feature type="transmembrane region" description="Helical" evidence="12">
    <location>
        <begin position="116"/>
        <end position="132"/>
    </location>
</feature>
<evidence type="ECO:0000256" key="10">
    <source>
        <dbReference type="ARBA" id="ARBA00023136"/>
    </source>
</evidence>
<keyword evidence="7 12" id="KW-0812">Transmembrane</keyword>
<evidence type="ECO:0000256" key="9">
    <source>
        <dbReference type="ARBA" id="ARBA00022989"/>
    </source>
</evidence>
<feature type="transmembrane region" description="Helical" evidence="12">
    <location>
        <begin position="152"/>
        <end position="172"/>
    </location>
</feature>
<dbReference type="NCBIfam" id="TIGR00826">
    <property type="entry name" value="EIIB_glc"/>
    <property type="match status" value="1"/>
</dbReference>
<dbReference type="Gene3D" id="3.30.1360.60">
    <property type="entry name" value="Glucose permease domain IIB"/>
    <property type="match status" value="2"/>
</dbReference>
<dbReference type="GO" id="GO:0008982">
    <property type="term" value="F:protein-N(PI)-phosphohistidine-sugar phosphotransferase activity"/>
    <property type="evidence" value="ECO:0007669"/>
    <property type="project" value="InterPro"/>
</dbReference>
<keyword evidence="3" id="KW-1003">Cell membrane</keyword>